<sequence length="86" mass="10161">MRKILKPLKSPVLDQNKISDFTLDLKSKRRGKGQKIIQQRSSKRKHQESKAELTQRIQKQLKDFAKHNPEVKPKNNPKNKNDRPSY</sequence>
<protein>
    <submittedName>
        <fullName evidence="2">Uncharacterized protein</fullName>
    </submittedName>
</protein>
<evidence type="ECO:0000313" key="3">
    <source>
        <dbReference type="Proteomes" id="UP000480570"/>
    </source>
</evidence>
<accession>A0A7C9J0L8</accession>
<dbReference type="Proteomes" id="UP000480570">
    <property type="component" value="Unassembled WGS sequence"/>
</dbReference>
<feature type="region of interest" description="Disordered" evidence="1">
    <location>
        <begin position="24"/>
        <end position="86"/>
    </location>
</feature>
<evidence type="ECO:0000313" key="2">
    <source>
        <dbReference type="EMBL" id="MYV05495.1"/>
    </source>
</evidence>
<name>A0A7C9J0L8_9LACO</name>
<evidence type="ECO:0000256" key="1">
    <source>
        <dbReference type="SAM" id="MobiDB-lite"/>
    </source>
</evidence>
<gene>
    <name evidence="2" type="ORF">GB992_06460</name>
</gene>
<reference evidence="2 3" key="1">
    <citation type="journal article" date="2019" name="Appl. Environ. Microbiol.">
        <title>Genetic determinants of hydroxycinnamic acid metabolism in heterofermentative lactobacilli.</title>
        <authorList>
            <person name="Gaur G."/>
            <person name="Oh J.H."/>
            <person name="Filannino P."/>
            <person name="Gobbetti M."/>
            <person name="van Pijkeren J.P."/>
            <person name="Ganzle M.G."/>
        </authorList>
    </citation>
    <scope>NUCLEOTIDE SEQUENCE [LARGE SCALE GENOMIC DNA]</scope>
    <source>
        <strain evidence="2 3">FUA3583</strain>
    </source>
</reference>
<dbReference type="AlphaFoldDB" id="A0A7C9J0L8"/>
<feature type="compositionally biased region" description="Basic and acidic residues" evidence="1">
    <location>
        <begin position="60"/>
        <end position="86"/>
    </location>
</feature>
<comment type="caution">
    <text evidence="2">The sequence shown here is derived from an EMBL/GenBank/DDBJ whole genome shotgun (WGS) entry which is preliminary data.</text>
</comment>
<organism evidence="2 3">
    <name type="scientific">Furfurilactobacillus rossiae</name>
    <dbReference type="NCBI Taxonomy" id="231049"/>
    <lineage>
        <taxon>Bacteria</taxon>
        <taxon>Bacillati</taxon>
        <taxon>Bacillota</taxon>
        <taxon>Bacilli</taxon>
        <taxon>Lactobacillales</taxon>
        <taxon>Lactobacillaceae</taxon>
        <taxon>Furfurilactobacillus</taxon>
    </lineage>
</organism>
<dbReference type="EMBL" id="WEZT01000010">
    <property type="protein sequence ID" value="MYV05495.1"/>
    <property type="molecule type" value="Genomic_DNA"/>
</dbReference>
<proteinExistence type="predicted"/>